<dbReference type="Gene3D" id="3.60.21.10">
    <property type="match status" value="1"/>
</dbReference>
<evidence type="ECO:0000313" key="5">
    <source>
        <dbReference type="EMBL" id="NYI71085.1"/>
    </source>
</evidence>
<evidence type="ECO:0000259" key="3">
    <source>
        <dbReference type="Pfam" id="PF16370"/>
    </source>
</evidence>
<dbReference type="SUPFAM" id="SSF117074">
    <property type="entry name" value="Hypothetical protein PA1324"/>
    <property type="match status" value="1"/>
</dbReference>
<dbReference type="RefSeq" id="WP_179444954.1">
    <property type="nucleotide sequence ID" value="NZ_JACBZS010000001.1"/>
</dbReference>
<dbReference type="InterPro" id="IPR013783">
    <property type="entry name" value="Ig-like_fold"/>
</dbReference>
<dbReference type="PANTHER" id="PTHR43143">
    <property type="entry name" value="METALLOPHOSPHOESTERASE, CALCINEURIN SUPERFAMILY"/>
    <property type="match status" value="1"/>
</dbReference>
<keyword evidence="1" id="KW-0732">Signal</keyword>
<dbReference type="InterPro" id="IPR051918">
    <property type="entry name" value="STPP_CPPED1"/>
</dbReference>
<dbReference type="EMBL" id="JACBZS010000001">
    <property type="protein sequence ID" value="NYI71085.1"/>
    <property type="molecule type" value="Genomic_DNA"/>
</dbReference>
<gene>
    <name evidence="5" type="ORF">GGQ54_001645</name>
</gene>
<feature type="domain" description="Calcineurin-like phosphoesterase C-terminal" evidence="3">
    <location>
        <begin position="402"/>
        <end position="598"/>
    </location>
</feature>
<dbReference type="InterPro" id="IPR004843">
    <property type="entry name" value="Calcineurin-like_PHP"/>
</dbReference>
<dbReference type="InterPro" id="IPR029052">
    <property type="entry name" value="Metallo-depent_PP-like"/>
</dbReference>
<dbReference type="GO" id="GO:0016787">
    <property type="term" value="F:hydrolase activity"/>
    <property type="evidence" value="ECO:0007669"/>
    <property type="project" value="InterPro"/>
</dbReference>
<feature type="domain" description="Calcineurin-like phosphoesterase" evidence="2">
    <location>
        <begin position="224"/>
        <end position="375"/>
    </location>
</feature>
<dbReference type="PANTHER" id="PTHR43143:SF6">
    <property type="entry name" value="BLL3016 PROTEIN"/>
    <property type="match status" value="1"/>
</dbReference>
<feature type="signal peptide" evidence="1">
    <location>
        <begin position="1"/>
        <end position="38"/>
    </location>
</feature>
<feature type="chain" id="PRO_5031023495" description="Metallophosphoesterase" evidence="1">
    <location>
        <begin position="39"/>
        <end position="608"/>
    </location>
</feature>
<dbReference type="SUPFAM" id="SSF56300">
    <property type="entry name" value="Metallo-dependent phosphatases"/>
    <property type="match status" value="1"/>
</dbReference>
<accession>A0A7Z0D939</accession>
<sequence>MPPNPNPSPLRARTALAGTALAALALSPALGVPSAADAAPAPTAPADPAVVEPDTYVGEVEVVRGGAANPRTIKGTVFDDTNLDSRHNANEPGIAGVTVSNGREVVTTDRNGRYSLPVFDNMTVFVTQPAGWQVPVDEFQFAQFSYNHLPEGSPPLKYGGIAPTGPVPKALNFPLAKSDATALSEQSCPIASDTQVYNMLQVGYARDGAVADLAQRRDYGGCGILMLGDNVGDDLSLYPALKDIYRESNGPIRAAMGNHDMDYDAPDPSHRVDTFREKIGPAYFSYDVGQTHFVVLDSIEFPLTPGSRKYAEKVDQRQLDWLAKDLAKVPADRKVVLATHAPLVDHRQVVLDNAKEVYDVLGDREVTVIGGHTHTLESLLPGDRRAEWAEAGIEELPQHQLIAGAVSGDWYSGGLDEQGLPYAFMVDGARPGVMTLDIDGTELRERYTVRGEADDLQLALGVNSPRWREWAEQTKAWRDGGKKGDAPNLGDPRAVPADQLDETWLTADFYAGSTAAKVEVSVDGGDAVAAKHTQPGKGEALNQGWEYSDPFAATRNLLTSGSITQASGHLWRLPLSSDLEPGTHSAKVVATDAYGRQFTDTIRFTVQD</sequence>
<reference evidence="5 6" key="1">
    <citation type="submission" date="2020-07" db="EMBL/GenBank/DDBJ databases">
        <title>Sequencing the genomes of 1000 actinobacteria strains.</title>
        <authorList>
            <person name="Klenk H.-P."/>
        </authorList>
    </citation>
    <scope>NUCLEOTIDE SEQUENCE [LARGE SCALE GENOMIC DNA]</scope>
    <source>
        <strain evidence="5 6">DSM 103164</strain>
    </source>
</reference>
<dbReference type="Pfam" id="PF16370">
    <property type="entry name" value="MetallophosC"/>
    <property type="match status" value="1"/>
</dbReference>
<dbReference type="GO" id="GO:0005975">
    <property type="term" value="P:carbohydrate metabolic process"/>
    <property type="evidence" value="ECO:0007669"/>
    <property type="project" value="UniProtKB-ARBA"/>
</dbReference>
<organism evidence="5 6">
    <name type="scientific">Naumannella cuiyingiana</name>
    <dbReference type="NCBI Taxonomy" id="1347891"/>
    <lineage>
        <taxon>Bacteria</taxon>
        <taxon>Bacillati</taxon>
        <taxon>Actinomycetota</taxon>
        <taxon>Actinomycetes</taxon>
        <taxon>Propionibacteriales</taxon>
        <taxon>Propionibacteriaceae</taxon>
        <taxon>Naumannella</taxon>
    </lineage>
</organism>
<dbReference type="Pfam" id="PF00149">
    <property type="entry name" value="Metallophos"/>
    <property type="match status" value="1"/>
</dbReference>
<evidence type="ECO:0000256" key="1">
    <source>
        <dbReference type="SAM" id="SignalP"/>
    </source>
</evidence>
<comment type="caution">
    <text evidence="5">The sequence shown here is derived from an EMBL/GenBank/DDBJ whole genome shotgun (WGS) entry which is preliminary data.</text>
</comment>
<feature type="domain" description="Calcineurin-like phosphoesterase N-terminal" evidence="4">
    <location>
        <begin position="89"/>
        <end position="146"/>
    </location>
</feature>
<dbReference type="InterPro" id="IPR032288">
    <property type="entry name" value="Metallophos_C"/>
</dbReference>
<dbReference type="Proteomes" id="UP000527616">
    <property type="component" value="Unassembled WGS sequence"/>
</dbReference>
<protein>
    <recommendedName>
        <fullName evidence="7">Metallophosphoesterase</fullName>
    </recommendedName>
</protein>
<proteinExistence type="predicted"/>
<dbReference type="InterPro" id="IPR032285">
    <property type="entry name" value="Metallophos_N"/>
</dbReference>
<evidence type="ECO:0000259" key="2">
    <source>
        <dbReference type="Pfam" id="PF00149"/>
    </source>
</evidence>
<evidence type="ECO:0000259" key="4">
    <source>
        <dbReference type="Pfam" id="PF16371"/>
    </source>
</evidence>
<dbReference type="AlphaFoldDB" id="A0A7Z0D939"/>
<keyword evidence="6" id="KW-1185">Reference proteome</keyword>
<dbReference type="Gene3D" id="2.60.40.10">
    <property type="entry name" value="Immunoglobulins"/>
    <property type="match status" value="2"/>
</dbReference>
<dbReference type="Pfam" id="PF16371">
    <property type="entry name" value="MetallophosN"/>
    <property type="match status" value="1"/>
</dbReference>
<evidence type="ECO:0000313" key="6">
    <source>
        <dbReference type="Proteomes" id="UP000527616"/>
    </source>
</evidence>
<name>A0A7Z0D939_9ACTN</name>
<evidence type="ECO:0008006" key="7">
    <source>
        <dbReference type="Google" id="ProtNLM"/>
    </source>
</evidence>
<dbReference type="InterPro" id="IPR006311">
    <property type="entry name" value="TAT_signal"/>
</dbReference>
<dbReference type="PROSITE" id="PS51318">
    <property type="entry name" value="TAT"/>
    <property type="match status" value="1"/>
</dbReference>